<keyword evidence="3" id="KW-1185">Reference proteome</keyword>
<reference evidence="2 3" key="1">
    <citation type="submission" date="2016-10" db="EMBL/GenBank/DDBJ databases">
        <title>Lutibacter sp. LPB0138, isolated from marine gastropod.</title>
        <authorList>
            <person name="Kim E."/>
            <person name="Yi H."/>
        </authorList>
    </citation>
    <scope>NUCLEOTIDE SEQUENCE [LARGE SCALE GENOMIC DNA]</scope>
    <source>
        <strain evidence="2 3">LPB0138</strain>
    </source>
</reference>
<accession>A0A1D8P4A7</accession>
<proteinExistence type="predicted"/>
<dbReference type="KEGG" id="lul:LPB138_01340"/>
<dbReference type="Gene3D" id="2.60.40.10">
    <property type="entry name" value="Immunoglobulins"/>
    <property type="match status" value="1"/>
</dbReference>
<dbReference type="STRING" id="1850246.LPB138_01340"/>
<gene>
    <name evidence="2" type="ORF">LPB138_01340</name>
</gene>
<sequence length="162" mass="17318">MKKTVLIALASVAVGVLATLAITSQNKESAIDKVKVENVKQAAARDAEISLGAPVVEWDKTEYDFGTINQGDKVETTFEFTNVGKGDLIVTSVKGSCGCTTPKWPKEPVTVKPGESKTIDVAFNSRGKKNKTTNTVTLTTNTESGKEVVRIKAFVNAPKKDS</sequence>
<dbReference type="OrthoDB" id="826619at2"/>
<dbReference type="AlphaFoldDB" id="A0A1D8P4A7"/>
<feature type="chain" id="PRO_5009110733" description="DUF1573 domain-containing protein" evidence="1">
    <location>
        <begin position="19"/>
        <end position="162"/>
    </location>
</feature>
<evidence type="ECO:0000313" key="2">
    <source>
        <dbReference type="EMBL" id="AOW19409.1"/>
    </source>
</evidence>
<dbReference type="InterPro" id="IPR011467">
    <property type="entry name" value="DUF1573"/>
</dbReference>
<dbReference type="PANTHER" id="PTHR37833:SF1">
    <property type="entry name" value="SIGNAL PEPTIDE PROTEIN"/>
    <property type="match status" value="1"/>
</dbReference>
<evidence type="ECO:0000256" key="1">
    <source>
        <dbReference type="SAM" id="SignalP"/>
    </source>
</evidence>
<dbReference type="RefSeq" id="WP_070235525.1">
    <property type="nucleotide sequence ID" value="NZ_CP017478.1"/>
</dbReference>
<evidence type="ECO:0008006" key="4">
    <source>
        <dbReference type="Google" id="ProtNLM"/>
    </source>
</evidence>
<name>A0A1D8P4A7_9FLAO</name>
<keyword evidence="1" id="KW-0732">Signal</keyword>
<feature type="signal peptide" evidence="1">
    <location>
        <begin position="1"/>
        <end position="18"/>
    </location>
</feature>
<dbReference type="EMBL" id="CP017478">
    <property type="protein sequence ID" value="AOW19409.1"/>
    <property type="molecule type" value="Genomic_DNA"/>
</dbReference>
<dbReference type="PANTHER" id="PTHR37833">
    <property type="entry name" value="LIPOPROTEIN-RELATED"/>
    <property type="match status" value="1"/>
</dbReference>
<dbReference type="Pfam" id="PF07610">
    <property type="entry name" value="DUF1573"/>
    <property type="match status" value="1"/>
</dbReference>
<dbReference type="Proteomes" id="UP000176050">
    <property type="component" value="Chromosome"/>
</dbReference>
<dbReference type="InterPro" id="IPR013783">
    <property type="entry name" value="Ig-like_fold"/>
</dbReference>
<protein>
    <recommendedName>
        <fullName evidence="4">DUF1573 domain-containing protein</fullName>
    </recommendedName>
</protein>
<evidence type="ECO:0000313" key="3">
    <source>
        <dbReference type="Proteomes" id="UP000176050"/>
    </source>
</evidence>
<organism evidence="2 3">
    <name type="scientific">Urechidicola croceus</name>
    <dbReference type="NCBI Taxonomy" id="1850246"/>
    <lineage>
        <taxon>Bacteria</taxon>
        <taxon>Pseudomonadati</taxon>
        <taxon>Bacteroidota</taxon>
        <taxon>Flavobacteriia</taxon>
        <taxon>Flavobacteriales</taxon>
        <taxon>Flavobacteriaceae</taxon>
        <taxon>Urechidicola</taxon>
    </lineage>
</organism>